<sequence>MPGVMEQVKDAISGASEAIKHSFDGITVGNDHEGADRYEVRKRWEEARERASDEIRAPGFTPSDGDRLRQTFERMKTVATRSFSASTSIDSEQPIRENCVLGSRQRYERKVTRTIVAIIACHIFTDSPSAFPFIWDLLGQDAPIWINWMVLSPNYIYMFCGIINSLHLLGKVLNFFLFCLLSEDFRKRVQIMLRKYSKTLRHYRPAFM</sequence>
<keyword evidence="1" id="KW-1133">Transmembrane helix</keyword>
<organism evidence="2 3">
    <name type="scientific">Mesorhabditis spiculigera</name>
    <dbReference type="NCBI Taxonomy" id="96644"/>
    <lineage>
        <taxon>Eukaryota</taxon>
        <taxon>Metazoa</taxon>
        <taxon>Ecdysozoa</taxon>
        <taxon>Nematoda</taxon>
        <taxon>Chromadorea</taxon>
        <taxon>Rhabditida</taxon>
        <taxon>Rhabditina</taxon>
        <taxon>Rhabditomorpha</taxon>
        <taxon>Rhabditoidea</taxon>
        <taxon>Rhabditidae</taxon>
        <taxon>Mesorhabditinae</taxon>
        <taxon>Mesorhabditis</taxon>
    </lineage>
</organism>
<dbReference type="AlphaFoldDB" id="A0AA36C619"/>
<name>A0AA36C619_9BILA</name>
<gene>
    <name evidence="2" type="ORF">MSPICULIGERA_LOCUS1177</name>
</gene>
<evidence type="ECO:0000313" key="3">
    <source>
        <dbReference type="Proteomes" id="UP001177023"/>
    </source>
</evidence>
<proteinExistence type="predicted"/>
<dbReference type="Gene3D" id="1.20.1070.10">
    <property type="entry name" value="Rhodopsin 7-helix transmembrane proteins"/>
    <property type="match status" value="1"/>
</dbReference>
<dbReference type="Proteomes" id="UP001177023">
    <property type="component" value="Unassembled WGS sequence"/>
</dbReference>
<keyword evidence="1" id="KW-0812">Transmembrane</keyword>
<comment type="caution">
    <text evidence="2">The sequence shown here is derived from an EMBL/GenBank/DDBJ whole genome shotgun (WGS) entry which is preliminary data.</text>
</comment>
<keyword evidence="3" id="KW-1185">Reference proteome</keyword>
<dbReference type="SUPFAM" id="SSF81321">
    <property type="entry name" value="Family A G protein-coupled receptor-like"/>
    <property type="match status" value="1"/>
</dbReference>
<feature type="transmembrane region" description="Helical" evidence="1">
    <location>
        <begin position="114"/>
        <end position="135"/>
    </location>
</feature>
<dbReference type="EMBL" id="CATQJA010000311">
    <property type="protein sequence ID" value="CAJ0559131.1"/>
    <property type="molecule type" value="Genomic_DNA"/>
</dbReference>
<accession>A0AA36C619</accession>
<reference evidence="2" key="1">
    <citation type="submission" date="2023-06" db="EMBL/GenBank/DDBJ databases">
        <authorList>
            <person name="Delattre M."/>
        </authorList>
    </citation>
    <scope>NUCLEOTIDE SEQUENCE</scope>
    <source>
        <strain evidence="2">AF72</strain>
    </source>
</reference>
<dbReference type="PANTHER" id="PTHR46895:SF1">
    <property type="entry name" value="G-PROTEIN COUPLED RECEPTORS FAMILY 1 PROFILE DOMAIN-CONTAINING PROTEIN"/>
    <property type="match status" value="1"/>
</dbReference>
<evidence type="ECO:0000313" key="2">
    <source>
        <dbReference type="EMBL" id="CAJ0559131.1"/>
    </source>
</evidence>
<feature type="transmembrane region" description="Helical" evidence="1">
    <location>
        <begin position="155"/>
        <end position="181"/>
    </location>
</feature>
<keyword evidence="1" id="KW-0472">Membrane</keyword>
<evidence type="ECO:0000256" key="1">
    <source>
        <dbReference type="SAM" id="Phobius"/>
    </source>
</evidence>
<dbReference type="PANTHER" id="PTHR46895">
    <property type="entry name" value="PROTEIN CBG20548-RELATED"/>
    <property type="match status" value="1"/>
</dbReference>
<feature type="non-terminal residue" evidence="2">
    <location>
        <position position="1"/>
    </location>
</feature>
<protein>
    <submittedName>
        <fullName evidence="2">Uncharacterized protein</fullName>
    </submittedName>
</protein>